<feature type="region of interest" description="Disordered" evidence="5">
    <location>
        <begin position="173"/>
        <end position="193"/>
    </location>
</feature>
<dbReference type="InterPro" id="IPR001647">
    <property type="entry name" value="HTH_TetR"/>
</dbReference>
<organism evidence="7 8">
    <name type="scientific">Herbiconiux daphne</name>
    <dbReference type="NCBI Taxonomy" id="2970914"/>
    <lineage>
        <taxon>Bacteria</taxon>
        <taxon>Bacillati</taxon>
        <taxon>Actinomycetota</taxon>
        <taxon>Actinomycetes</taxon>
        <taxon>Micrococcales</taxon>
        <taxon>Microbacteriaceae</taxon>
        <taxon>Herbiconiux</taxon>
    </lineage>
</organism>
<evidence type="ECO:0000256" key="2">
    <source>
        <dbReference type="ARBA" id="ARBA00023125"/>
    </source>
</evidence>
<sequence>MMTRWLPDARGRLTVAAIALYGERGFEQTTVAEIAERAGVTERTFYRHFSDKREVLFGGSGDLQATVIGAIEAAPPGRAPIDVMGDAMASAAALMQPGRDHSRGRAAVIEANPSLQERELLKLATLSAASAEALRRRGVPTLAAAVAAEAGVTVFKLGFERWIADSAAGTAGDAAGDTLGDTAGAAPESGDAPDFARCIREALDELKALTNPSR</sequence>
<keyword evidence="3" id="KW-0804">Transcription</keyword>
<evidence type="ECO:0000256" key="3">
    <source>
        <dbReference type="ARBA" id="ARBA00023163"/>
    </source>
</evidence>
<comment type="caution">
    <text evidence="7">The sequence shown here is derived from an EMBL/GenBank/DDBJ whole genome shotgun (WGS) entry which is preliminary data.</text>
</comment>
<feature type="compositionally biased region" description="Low complexity" evidence="5">
    <location>
        <begin position="173"/>
        <end position="186"/>
    </location>
</feature>
<dbReference type="PRINTS" id="PR00455">
    <property type="entry name" value="HTHTETR"/>
</dbReference>
<dbReference type="Proteomes" id="UP001165586">
    <property type="component" value="Unassembled WGS sequence"/>
</dbReference>
<gene>
    <name evidence="7" type="ORF">N1032_08715</name>
</gene>
<proteinExistence type="predicted"/>
<evidence type="ECO:0000256" key="4">
    <source>
        <dbReference type="PROSITE-ProRule" id="PRU00335"/>
    </source>
</evidence>
<dbReference type="InterPro" id="IPR023772">
    <property type="entry name" value="DNA-bd_HTH_TetR-type_CS"/>
</dbReference>
<keyword evidence="1" id="KW-0805">Transcription regulation</keyword>
<dbReference type="SUPFAM" id="SSF46689">
    <property type="entry name" value="Homeodomain-like"/>
    <property type="match status" value="1"/>
</dbReference>
<keyword evidence="8" id="KW-1185">Reference proteome</keyword>
<keyword evidence="2 4" id="KW-0238">DNA-binding</keyword>
<evidence type="ECO:0000256" key="1">
    <source>
        <dbReference type="ARBA" id="ARBA00023015"/>
    </source>
</evidence>
<dbReference type="InterPro" id="IPR050109">
    <property type="entry name" value="HTH-type_TetR-like_transc_reg"/>
</dbReference>
<name>A0ABT2H1M9_9MICO</name>
<dbReference type="EMBL" id="JANLCJ010000002">
    <property type="protein sequence ID" value="MCS5733820.1"/>
    <property type="molecule type" value="Genomic_DNA"/>
</dbReference>
<dbReference type="InterPro" id="IPR009057">
    <property type="entry name" value="Homeodomain-like_sf"/>
</dbReference>
<protein>
    <submittedName>
        <fullName evidence="7">TetR/AcrR family transcriptional regulator</fullName>
    </submittedName>
</protein>
<evidence type="ECO:0000313" key="8">
    <source>
        <dbReference type="Proteomes" id="UP001165586"/>
    </source>
</evidence>
<evidence type="ECO:0000313" key="7">
    <source>
        <dbReference type="EMBL" id="MCS5733820.1"/>
    </source>
</evidence>
<dbReference type="PANTHER" id="PTHR30055:SF238">
    <property type="entry name" value="MYCOFACTOCIN BIOSYNTHESIS TRANSCRIPTIONAL REGULATOR MFTR-RELATED"/>
    <property type="match status" value="1"/>
</dbReference>
<evidence type="ECO:0000256" key="5">
    <source>
        <dbReference type="SAM" id="MobiDB-lite"/>
    </source>
</evidence>
<dbReference type="Pfam" id="PF00440">
    <property type="entry name" value="TetR_N"/>
    <property type="match status" value="1"/>
</dbReference>
<dbReference type="RefSeq" id="WP_259538640.1">
    <property type="nucleotide sequence ID" value="NZ_JANLCJ010000002.1"/>
</dbReference>
<dbReference type="PANTHER" id="PTHR30055">
    <property type="entry name" value="HTH-TYPE TRANSCRIPTIONAL REGULATOR RUTR"/>
    <property type="match status" value="1"/>
</dbReference>
<dbReference type="PROSITE" id="PS01081">
    <property type="entry name" value="HTH_TETR_1"/>
    <property type="match status" value="1"/>
</dbReference>
<dbReference type="PROSITE" id="PS50977">
    <property type="entry name" value="HTH_TETR_2"/>
    <property type="match status" value="1"/>
</dbReference>
<feature type="domain" description="HTH tetR-type" evidence="6">
    <location>
        <begin position="7"/>
        <end position="67"/>
    </location>
</feature>
<feature type="DNA-binding region" description="H-T-H motif" evidence="4">
    <location>
        <begin position="30"/>
        <end position="49"/>
    </location>
</feature>
<reference evidence="7" key="1">
    <citation type="submission" date="2022-08" db="EMBL/GenBank/DDBJ databases">
        <authorList>
            <person name="Deng Y."/>
            <person name="Han X.-F."/>
            <person name="Zhang Y.-Q."/>
        </authorList>
    </citation>
    <scope>NUCLEOTIDE SEQUENCE</scope>
    <source>
        <strain evidence="7">CPCC 203386</strain>
    </source>
</reference>
<evidence type="ECO:0000259" key="6">
    <source>
        <dbReference type="PROSITE" id="PS50977"/>
    </source>
</evidence>
<accession>A0ABT2H1M9</accession>
<dbReference type="Gene3D" id="1.10.357.10">
    <property type="entry name" value="Tetracycline Repressor, domain 2"/>
    <property type="match status" value="1"/>
</dbReference>